<dbReference type="AlphaFoldDB" id="M1X6E5"/>
<comment type="caution">
    <text evidence="2">The sequence shown here is derived from an EMBL/GenBank/DDBJ whole genome shotgun (WGS) entry which is preliminary data.</text>
</comment>
<accession>M1X6E5</accession>
<gene>
    <name evidence="2" type="ORF">RINTHH_19260</name>
</gene>
<keyword evidence="3" id="KW-1185">Reference proteome</keyword>
<evidence type="ECO:0000313" key="2">
    <source>
        <dbReference type="EMBL" id="CCH68081.1"/>
    </source>
</evidence>
<organism evidence="2 3">
    <name type="scientific">Richelia intracellularis HH01</name>
    <dbReference type="NCBI Taxonomy" id="1165094"/>
    <lineage>
        <taxon>Bacteria</taxon>
        <taxon>Bacillati</taxon>
        <taxon>Cyanobacteriota</taxon>
        <taxon>Cyanophyceae</taxon>
        <taxon>Nostocales</taxon>
        <taxon>Nostocaceae</taxon>
        <taxon>Richelia</taxon>
    </lineage>
</organism>
<feature type="compositionally biased region" description="Basic and acidic residues" evidence="1">
    <location>
        <begin position="27"/>
        <end position="37"/>
    </location>
</feature>
<sequence>MCPEELGNSKSNYQNLAFKKNKPNSYHKYEVPQLSRD</sequence>
<dbReference type="Proteomes" id="UP000053051">
    <property type="component" value="Unassembled WGS sequence"/>
</dbReference>
<evidence type="ECO:0000313" key="3">
    <source>
        <dbReference type="Proteomes" id="UP000053051"/>
    </source>
</evidence>
<reference evidence="3" key="2">
    <citation type="submission" date="2016-01" db="EMBL/GenBank/DDBJ databases">
        <title>Diatom-associated endosymboitic cyanobacterium lacks core nitrogen metabolism enzymes.</title>
        <authorList>
            <person name="Hilton J.A."/>
            <person name="Foster R.A."/>
            <person name="Tripp H.J."/>
            <person name="Carter B.J."/>
            <person name="Zehr J.P."/>
            <person name="Villareal T.A."/>
        </authorList>
    </citation>
    <scope>NUCLEOTIDE SEQUENCE [LARGE SCALE GENOMIC DNA]</scope>
    <source>
        <strain evidence="3">HH01</strain>
    </source>
</reference>
<feature type="region of interest" description="Disordered" evidence="1">
    <location>
        <begin position="1"/>
        <end position="37"/>
    </location>
</feature>
<dbReference type="EMBL" id="CAIY01000080">
    <property type="protein sequence ID" value="CCH68081.1"/>
    <property type="molecule type" value="Genomic_DNA"/>
</dbReference>
<evidence type="ECO:0000256" key="1">
    <source>
        <dbReference type="SAM" id="MobiDB-lite"/>
    </source>
</evidence>
<protein>
    <submittedName>
        <fullName evidence="2">Uncharacterized protein</fullName>
    </submittedName>
</protein>
<reference evidence="2 3" key="1">
    <citation type="submission" date="2012-05" db="EMBL/GenBank/DDBJ databases">
        <authorList>
            <person name="Hilton J."/>
        </authorList>
    </citation>
    <scope>NUCLEOTIDE SEQUENCE [LARGE SCALE GENOMIC DNA]</scope>
    <source>
        <strain evidence="2 3">HH01</strain>
    </source>
</reference>
<name>M1X6E5_9NOST</name>
<proteinExistence type="predicted"/>